<feature type="binding site" evidence="5">
    <location>
        <position position="36"/>
    </location>
    <ligand>
        <name>ATP</name>
        <dbReference type="ChEBI" id="CHEBI:30616"/>
    </ligand>
</feature>
<feature type="region of interest" description="Disordered" evidence="6">
    <location>
        <begin position="583"/>
        <end position="708"/>
    </location>
</feature>
<dbReference type="GO" id="GO:0004674">
    <property type="term" value="F:protein serine/threonine kinase activity"/>
    <property type="evidence" value="ECO:0007669"/>
    <property type="project" value="InterPro"/>
</dbReference>
<dbReference type="PANTHER" id="PTHR24348:SF22">
    <property type="entry name" value="NON-SPECIFIC SERINE_THREONINE PROTEIN KINASE"/>
    <property type="match status" value="1"/>
</dbReference>
<feature type="compositionally biased region" description="Polar residues" evidence="6">
    <location>
        <begin position="458"/>
        <end position="476"/>
    </location>
</feature>
<dbReference type="Proteomes" id="UP000067626">
    <property type="component" value="Chromosome"/>
</dbReference>
<keyword evidence="1" id="KW-0808">Transferase</keyword>
<evidence type="ECO:0000256" key="2">
    <source>
        <dbReference type="ARBA" id="ARBA00022741"/>
    </source>
</evidence>
<dbReference type="PROSITE" id="PS00107">
    <property type="entry name" value="PROTEIN_KINASE_ATP"/>
    <property type="match status" value="1"/>
</dbReference>
<dbReference type="EMBL" id="CP012159">
    <property type="protein sequence ID" value="AKT39031.1"/>
    <property type="molecule type" value="Genomic_DNA"/>
</dbReference>
<name>A0A0K1EDT4_CHOCO</name>
<dbReference type="GO" id="GO:0016020">
    <property type="term" value="C:membrane"/>
    <property type="evidence" value="ECO:0007669"/>
    <property type="project" value="TreeGrafter"/>
</dbReference>
<dbReference type="InterPro" id="IPR011009">
    <property type="entry name" value="Kinase-like_dom_sf"/>
</dbReference>
<feature type="region of interest" description="Disordered" evidence="6">
    <location>
        <begin position="309"/>
        <end position="339"/>
    </location>
</feature>
<dbReference type="CDD" id="cd14014">
    <property type="entry name" value="STKc_PknB_like"/>
    <property type="match status" value="1"/>
</dbReference>
<keyword evidence="3" id="KW-0418">Kinase</keyword>
<reference evidence="8 9" key="1">
    <citation type="submission" date="2015-07" db="EMBL/GenBank/DDBJ databases">
        <title>Genome analysis of myxobacterium Chondromyces crocatus Cm c5 reveals a high potential for natural compound synthesis and the genetic basis for the loss of fruiting body formation.</title>
        <authorList>
            <person name="Zaburannyi N."/>
            <person name="Bunk B."/>
            <person name="Maier J."/>
            <person name="Overmann J."/>
            <person name="Mueller R."/>
        </authorList>
    </citation>
    <scope>NUCLEOTIDE SEQUENCE [LARGE SCALE GENOMIC DNA]</scope>
    <source>
        <strain evidence="8 9">Cm c5</strain>
    </source>
</reference>
<protein>
    <recommendedName>
        <fullName evidence="7">Protein kinase domain-containing protein</fullName>
    </recommendedName>
</protein>
<dbReference type="GO" id="GO:0005829">
    <property type="term" value="C:cytosol"/>
    <property type="evidence" value="ECO:0007669"/>
    <property type="project" value="TreeGrafter"/>
</dbReference>
<sequence length="708" mass="75282">MVIADKYRLLRHLGTGAMGVVWAAINEATGREVALKLIVAPVDALRRRVEREAHACGALRHPNIVDIYDAVHTAEGDPVLVLQLLQGETLADLLTRRRRLEPELAAHIGREIAAALTAVHALGIVHRDLKPANIFLHREHDGGTPVVKVLDFGVSKPAPGRTPVCTAPGDAVGSLPYMSPEQVRAAVDVDLRADIWSLGVVLFEMLTGERPFQGNFSEIVLQILQGQVPRVSRYVRHVDPEFVDLVAGCMRRQRELRLGPAEHIVRGLDRLVGDVDPWSLPLGTTAPRRSEAEPCPELHRQHTPVWNTTFARSTSPGWPAAQPPASDRPRETLLPDQDRVRTRIGFADPAPWRLNAAEFSDAPPLSWPEHEPPGLPEPPPPLRQSYSSLPGAQRRVAWEVPPPAEPDPQRNASTFGSDADPLVHTGPRGVAASSAEAELPTRAERTSHLPDLSRISAIPSSLSDRATQNSRTSIGSMSVPDSRRSLTARLPGLTTHWRGALFISTIATLLAAGAVSALISAFPLGTQAEATLDADADGDAEATGPELPALAERCPVPTLGATPARPSRPLRVPAALAATTLVAIPPGPSNEPESDALTEPAPPPPAPDQAEARASTEALEPSMSDDPPASEPATAQADATTQAGASDAPATPRASRGPSASAFNAAPIASKSSRAGAAPMPRGATPSRCVNPQFLQRARCSKQPPGRR</sequence>
<gene>
    <name evidence="8" type="ORF">CMC5_031770</name>
</gene>
<dbReference type="InterPro" id="IPR017441">
    <property type="entry name" value="Protein_kinase_ATP_BS"/>
</dbReference>
<evidence type="ECO:0000256" key="5">
    <source>
        <dbReference type="PROSITE-ProRule" id="PRU10141"/>
    </source>
</evidence>
<dbReference type="KEGG" id="ccro:CMC5_031770"/>
<dbReference type="PROSITE" id="PS00108">
    <property type="entry name" value="PROTEIN_KINASE_ST"/>
    <property type="match status" value="1"/>
</dbReference>
<dbReference type="STRING" id="52.CMC5_031770"/>
<keyword evidence="4 5" id="KW-0067">ATP-binding</keyword>
<feature type="domain" description="Protein kinase" evidence="7">
    <location>
        <begin position="7"/>
        <end position="279"/>
    </location>
</feature>
<dbReference type="PANTHER" id="PTHR24348">
    <property type="entry name" value="SERINE/THREONINE-PROTEIN KINASE UNC-51-RELATED"/>
    <property type="match status" value="1"/>
</dbReference>
<dbReference type="GO" id="GO:0005776">
    <property type="term" value="C:autophagosome"/>
    <property type="evidence" value="ECO:0007669"/>
    <property type="project" value="TreeGrafter"/>
</dbReference>
<dbReference type="Pfam" id="PF00069">
    <property type="entry name" value="Pkinase"/>
    <property type="match status" value="1"/>
</dbReference>
<evidence type="ECO:0000256" key="1">
    <source>
        <dbReference type="ARBA" id="ARBA00022679"/>
    </source>
</evidence>
<feature type="compositionally biased region" description="Pro residues" evidence="6">
    <location>
        <begin position="373"/>
        <end position="382"/>
    </location>
</feature>
<evidence type="ECO:0000313" key="8">
    <source>
        <dbReference type="EMBL" id="AKT39031.1"/>
    </source>
</evidence>
<evidence type="ECO:0000256" key="3">
    <source>
        <dbReference type="ARBA" id="ARBA00022777"/>
    </source>
</evidence>
<dbReference type="SUPFAM" id="SSF56112">
    <property type="entry name" value="Protein kinase-like (PK-like)"/>
    <property type="match status" value="1"/>
</dbReference>
<proteinExistence type="predicted"/>
<accession>A0A0K1EDT4</accession>
<dbReference type="InterPro" id="IPR000719">
    <property type="entry name" value="Prot_kinase_dom"/>
</dbReference>
<feature type="compositionally biased region" description="Basic and acidic residues" evidence="6">
    <location>
        <begin position="439"/>
        <end position="448"/>
    </location>
</feature>
<dbReference type="InterPro" id="IPR008271">
    <property type="entry name" value="Ser/Thr_kinase_AS"/>
</dbReference>
<keyword evidence="2 5" id="KW-0547">Nucleotide-binding</keyword>
<dbReference type="GO" id="GO:0005524">
    <property type="term" value="F:ATP binding"/>
    <property type="evidence" value="ECO:0007669"/>
    <property type="project" value="UniProtKB-UniRule"/>
</dbReference>
<feature type="compositionally biased region" description="Low complexity" evidence="6">
    <location>
        <begin position="633"/>
        <end position="648"/>
    </location>
</feature>
<dbReference type="Gene3D" id="1.10.510.10">
    <property type="entry name" value="Transferase(Phosphotransferase) domain 1"/>
    <property type="match status" value="1"/>
</dbReference>
<dbReference type="AlphaFoldDB" id="A0A0K1EDT4"/>
<evidence type="ECO:0000256" key="4">
    <source>
        <dbReference type="ARBA" id="ARBA00022840"/>
    </source>
</evidence>
<dbReference type="PROSITE" id="PS50011">
    <property type="entry name" value="PROTEIN_KINASE_DOM"/>
    <property type="match status" value="1"/>
</dbReference>
<feature type="region of interest" description="Disordered" evidence="6">
    <location>
        <begin position="363"/>
        <end position="387"/>
    </location>
</feature>
<evidence type="ECO:0000313" key="9">
    <source>
        <dbReference type="Proteomes" id="UP000067626"/>
    </source>
</evidence>
<feature type="region of interest" description="Disordered" evidence="6">
    <location>
        <begin position="399"/>
        <end position="480"/>
    </location>
</feature>
<keyword evidence="9" id="KW-1185">Reference proteome</keyword>
<feature type="compositionally biased region" description="Basic and acidic residues" evidence="6">
    <location>
        <begin position="327"/>
        <end position="339"/>
    </location>
</feature>
<dbReference type="GO" id="GO:0000407">
    <property type="term" value="C:phagophore assembly site"/>
    <property type="evidence" value="ECO:0007669"/>
    <property type="project" value="TreeGrafter"/>
</dbReference>
<organism evidence="8 9">
    <name type="scientific">Chondromyces crocatus</name>
    <dbReference type="NCBI Taxonomy" id="52"/>
    <lineage>
        <taxon>Bacteria</taxon>
        <taxon>Pseudomonadati</taxon>
        <taxon>Myxococcota</taxon>
        <taxon>Polyangia</taxon>
        <taxon>Polyangiales</taxon>
        <taxon>Polyangiaceae</taxon>
        <taxon>Chondromyces</taxon>
    </lineage>
</organism>
<dbReference type="InterPro" id="IPR045269">
    <property type="entry name" value="Atg1-like"/>
</dbReference>
<evidence type="ECO:0000259" key="7">
    <source>
        <dbReference type="PROSITE" id="PS50011"/>
    </source>
</evidence>
<dbReference type="SMART" id="SM00220">
    <property type="entry name" value="S_TKc"/>
    <property type="match status" value="1"/>
</dbReference>
<evidence type="ECO:0000256" key="6">
    <source>
        <dbReference type="SAM" id="MobiDB-lite"/>
    </source>
</evidence>